<reference evidence="2 3" key="1">
    <citation type="submission" date="2019-03" db="EMBL/GenBank/DDBJ databases">
        <title>First draft genome of Liparis tanakae, snailfish: a comprehensive survey of snailfish specific genes.</title>
        <authorList>
            <person name="Kim W."/>
            <person name="Song I."/>
            <person name="Jeong J.-H."/>
            <person name="Kim D."/>
            <person name="Kim S."/>
            <person name="Ryu S."/>
            <person name="Song J.Y."/>
            <person name="Lee S.K."/>
        </authorList>
    </citation>
    <scope>NUCLEOTIDE SEQUENCE [LARGE SCALE GENOMIC DNA]</scope>
    <source>
        <tissue evidence="2">Muscle</tissue>
    </source>
</reference>
<evidence type="ECO:0000313" key="3">
    <source>
        <dbReference type="Proteomes" id="UP000314294"/>
    </source>
</evidence>
<proteinExistence type="predicted"/>
<name>A0A4Z2IGX8_9TELE</name>
<gene>
    <name evidence="2" type="ORF">EYF80_012817</name>
</gene>
<organism evidence="2 3">
    <name type="scientific">Liparis tanakae</name>
    <name type="common">Tanaka's snailfish</name>
    <dbReference type="NCBI Taxonomy" id="230148"/>
    <lineage>
        <taxon>Eukaryota</taxon>
        <taxon>Metazoa</taxon>
        <taxon>Chordata</taxon>
        <taxon>Craniata</taxon>
        <taxon>Vertebrata</taxon>
        <taxon>Euteleostomi</taxon>
        <taxon>Actinopterygii</taxon>
        <taxon>Neopterygii</taxon>
        <taxon>Teleostei</taxon>
        <taxon>Neoteleostei</taxon>
        <taxon>Acanthomorphata</taxon>
        <taxon>Eupercaria</taxon>
        <taxon>Perciformes</taxon>
        <taxon>Cottioidei</taxon>
        <taxon>Cottales</taxon>
        <taxon>Liparidae</taxon>
        <taxon>Liparis</taxon>
    </lineage>
</organism>
<keyword evidence="1" id="KW-1133">Transmembrane helix</keyword>
<keyword evidence="1" id="KW-0812">Transmembrane</keyword>
<keyword evidence="3" id="KW-1185">Reference proteome</keyword>
<dbReference type="Proteomes" id="UP000314294">
    <property type="component" value="Unassembled WGS sequence"/>
</dbReference>
<sequence length="66" mass="7337">MISKCSNKLFRLCGWGLPWNSHALPCTHKKPSVAERESVGWGEKSLITIITIITIIIIIIMQQSSG</sequence>
<protein>
    <submittedName>
        <fullName evidence="2">Uncharacterized protein</fullName>
    </submittedName>
</protein>
<keyword evidence="1" id="KW-0472">Membrane</keyword>
<evidence type="ECO:0000313" key="2">
    <source>
        <dbReference type="EMBL" id="TNN76971.1"/>
    </source>
</evidence>
<evidence type="ECO:0000256" key="1">
    <source>
        <dbReference type="SAM" id="Phobius"/>
    </source>
</evidence>
<feature type="transmembrane region" description="Helical" evidence="1">
    <location>
        <begin position="39"/>
        <end position="61"/>
    </location>
</feature>
<dbReference type="EMBL" id="SRLO01000088">
    <property type="protein sequence ID" value="TNN76971.1"/>
    <property type="molecule type" value="Genomic_DNA"/>
</dbReference>
<accession>A0A4Z2IGX8</accession>
<comment type="caution">
    <text evidence="2">The sequence shown here is derived from an EMBL/GenBank/DDBJ whole genome shotgun (WGS) entry which is preliminary data.</text>
</comment>
<dbReference type="AlphaFoldDB" id="A0A4Z2IGX8"/>